<proteinExistence type="predicted"/>
<dbReference type="Proteomes" id="UP000184041">
    <property type="component" value="Unassembled WGS sequence"/>
</dbReference>
<accession>A0A1M5B5I5</accession>
<feature type="non-terminal residue" evidence="1">
    <location>
        <position position="1"/>
    </location>
</feature>
<dbReference type="EMBL" id="FQUS01000008">
    <property type="protein sequence ID" value="SHF37773.1"/>
    <property type="molecule type" value="Genomic_DNA"/>
</dbReference>
<sequence length="480" mass="54983">VVVEQVSGQRTEQIQKIKSKNVIYPHNSRIQVLTMETIKYTKPIMRLSGKLSIPIFMTNIKKVLLAVLFLIPVSTIAQPDFSGFLQLDKRFVAGGDSTYIDNFYNQFRLEMSAPVGSQLYIFTSMDLRFYDFPDPQSLSDLERLESEFPHELSVWEAFIDVYGFLFDDLDIRVGKQRIAWGRADKLNPTDNLNPNDFSDFVNFTEMAPSWAFKGTWYFDDSRLTAVWLPGITPVLLPRNGSALFLGDLGAFNDELNLPDRTPANSMFAFRWDGSIDKWDYSISYFNGYDDIPIATSLTISPPLQPQIEMEFPRMQVIGADVVTELSGIGIWGEAGLFLPEKVELISDVNGFSSREIQLEDEPYLKFTIGGDYTFTNGIYLNTQWMHGFYTERGTENLNDYFVIRLEQDFFNEDVLVALNNTLEVNDWEQLGYGLSPELTYQAIDNLEAGLGAFLIWGEEGTLFNSWEELDQVFVRFRVDF</sequence>
<evidence type="ECO:0008006" key="3">
    <source>
        <dbReference type="Google" id="ProtNLM"/>
    </source>
</evidence>
<keyword evidence="2" id="KW-1185">Reference proteome</keyword>
<dbReference type="SUPFAM" id="SSF56935">
    <property type="entry name" value="Porins"/>
    <property type="match status" value="1"/>
</dbReference>
<protein>
    <recommendedName>
        <fullName evidence="3">Capsule assembly protein Wzi</fullName>
    </recommendedName>
</protein>
<dbReference type="STRING" id="1194090.SAMN05443144_1081"/>
<gene>
    <name evidence="1" type="ORF">SAMN05443144_1081</name>
</gene>
<evidence type="ECO:0000313" key="2">
    <source>
        <dbReference type="Proteomes" id="UP000184041"/>
    </source>
</evidence>
<name>A0A1M5B5I5_9BACT</name>
<dbReference type="AlphaFoldDB" id="A0A1M5B5I5"/>
<organism evidence="1 2">
    <name type="scientific">Fodinibius roseus</name>
    <dbReference type="NCBI Taxonomy" id="1194090"/>
    <lineage>
        <taxon>Bacteria</taxon>
        <taxon>Pseudomonadati</taxon>
        <taxon>Balneolota</taxon>
        <taxon>Balneolia</taxon>
        <taxon>Balneolales</taxon>
        <taxon>Balneolaceae</taxon>
        <taxon>Fodinibius</taxon>
    </lineage>
</organism>
<reference evidence="1 2" key="1">
    <citation type="submission" date="2016-11" db="EMBL/GenBank/DDBJ databases">
        <authorList>
            <person name="Jaros S."/>
            <person name="Januszkiewicz K."/>
            <person name="Wedrychowicz H."/>
        </authorList>
    </citation>
    <scope>NUCLEOTIDE SEQUENCE [LARGE SCALE GENOMIC DNA]</scope>
    <source>
        <strain evidence="1 2">DSM 21986</strain>
    </source>
</reference>
<evidence type="ECO:0000313" key="1">
    <source>
        <dbReference type="EMBL" id="SHF37773.1"/>
    </source>
</evidence>